<dbReference type="RefSeq" id="WP_093960080.1">
    <property type="nucleotide sequence ID" value="NZ_NEWD01000007.1"/>
</dbReference>
<evidence type="ECO:0000313" key="1">
    <source>
        <dbReference type="EMBL" id="OXN00964.1"/>
    </source>
</evidence>
<dbReference type="Proteomes" id="UP000215433">
    <property type="component" value="Unassembled WGS sequence"/>
</dbReference>
<reference evidence="1 2" key="1">
    <citation type="submission" date="2017-05" db="EMBL/GenBank/DDBJ databases">
        <title>Bifidobacterium vansinderenii sp. nov.</title>
        <authorList>
            <person name="Lugli G.A."/>
            <person name="Duranti S."/>
            <person name="Mangifesta M."/>
        </authorList>
    </citation>
    <scope>NUCLEOTIDE SEQUENCE [LARGE SCALE GENOMIC DNA]</scope>
    <source>
        <strain evidence="1 2">Tam10B</strain>
    </source>
</reference>
<keyword evidence="2" id="KW-1185">Reference proteome</keyword>
<dbReference type="EMBL" id="NEWD01000007">
    <property type="protein sequence ID" value="OXN00964.1"/>
    <property type="molecule type" value="Genomic_DNA"/>
</dbReference>
<dbReference type="AlphaFoldDB" id="A0A229VZB0"/>
<name>A0A229VZB0_9BIFI</name>
<accession>A0A229VZB0</accession>
<evidence type="ECO:0000313" key="2">
    <source>
        <dbReference type="Proteomes" id="UP000215433"/>
    </source>
</evidence>
<comment type="caution">
    <text evidence="1">The sequence shown here is derived from an EMBL/GenBank/DDBJ whole genome shotgun (WGS) entry which is preliminary data.</text>
</comment>
<gene>
    <name evidence="1" type="ORF">Tam10B_0921</name>
</gene>
<dbReference type="Pfam" id="PF11253">
    <property type="entry name" value="DUF3052"/>
    <property type="match status" value="1"/>
</dbReference>
<protein>
    <recommendedName>
        <fullName evidence="3">DUF3052 domain-containing protein</fullName>
    </recommendedName>
</protein>
<dbReference type="InterPro" id="IPR021412">
    <property type="entry name" value="DUF3052"/>
</dbReference>
<evidence type="ECO:0008006" key="3">
    <source>
        <dbReference type="Google" id="ProtNLM"/>
    </source>
</evidence>
<proteinExistence type="predicted"/>
<organism evidence="1 2">
    <name type="scientific">Bifidobacterium vansinderenii</name>
    <dbReference type="NCBI Taxonomy" id="1984871"/>
    <lineage>
        <taxon>Bacteria</taxon>
        <taxon>Bacillati</taxon>
        <taxon>Actinomycetota</taxon>
        <taxon>Actinomycetes</taxon>
        <taxon>Bifidobacteriales</taxon>
        <taxon>Bifidobacteriaceae</taxon>
        <taxon>Bifidobacterium</taxon>
    </lineage>
</organism>
<dbReference type="OrthoDB" id="5185945at2"/>
<sequence>MFVVYCYAVLVVETTRQEADVFGFHSGDIVQEWLWDDDVDESVRESIESVTGEDLVDEDYDSPVDGVILWWRDGDDEDGLSDTIMDAVDVLNEGGPFWVLTPKPGREGAAAATTIDNAAKTSGMNAATPQTLNSDWNAVRLRAFGKGRQ</sequence>